<sequence>RALPTELTARRLKIWMHETLR</sequence>
<protein>
    <submittedName>
        <fullName evidence="1">Uncharacterized protein</fullName>
    </submittedName>
</protein>
<keyword evidence="2" id="KW-1185">Reference proteome</keyword>
<gene>
    <name evidence="1" type="ORF">KIPB_014565</name>
</gene>
<accession>A0A391P2W1</accession>
<feature type="non-terminal residue" evidence="1">
    <location>
        <position position="1"/>
    </location>
</feature>
<proteinExistence type="predicted"/>
<dbReference type="Proteomes" id="UP000265618">
    <property type="component" value="Unassembled WGS sequence"/>
</dbReference>
<dbReference type="AlphaFoldDB" id="A0A391P2W1"/>
<evidence type="ECO:0000313" key="2">
    <source>
        <dbReference type="Proteomes" id="UP000265618"/>
    </source>
</evidence>
<organism evidence="1 2">
    <name type="scientific">Kipferlia bialata</name>
    <dbReference type="NCBI Taxonomy" id="797122"/>
    <lineage>
        <taxon>Eukaryota</taxon>
        <taxon>Metamonada</taxon>
        <taxon>Carpediemonas-like organisms</taxon>
        <taxon>Kipferlia</taxon>
    </lineage>
</organism>
<dbReference type="EMBL" id="BDIP01007569">
    <property type="protein sequence ID" value="GCA64533.1"/>
    <property type="molecule type" value="Genomic_DNA"/>
</dbReference>
<name>A0A391P2W1_9EUKA</name>
<reference evidence="1 2" key="1">
    <citation type="journal article" date="2018" name="PLoS ONE">
        <title>The draft genome of Kipferlia bialata reveals reductive genome evolution in fornicate parasites.</title>
        <authorList>
            <person name="Tanifuji G."/>
            <person name="Takabayashi S."/>
            <person name="Kume K."/>
            <person name="Takagi M."/>
            <person name="Nakayama T."/>
            <person name="Kamikawa R."/>
            <person name="Inagaki Y."/>
            <person name="Hashimoto T."/>
        </authorList>
    </citation>
    <scope>NUCLEOTIDE SEQUENCE [LARGE SCALE GENOMIC DNA]</scope>
    <source>
        <strain evidence="1">NY0173</strain>
    </source>
</reference>
<evidence type="ECO:0000313" key="1">
    <source>
        <dbReference type="EMBL" id="GCA64533.1"/>
    </source>
</evidence>
<comment type="caution">
    <text evidence="1">The sequence shown here is derived from an EMBL/GenBank/DDBJ whole genome shotgun (WGS) entry which is preliminary data.</text>
</comment>